<evidence type="ECO:0000313" key="4">
    <source>
        <dbReference type="Proteomes" id="UP001189429"/>
    </source>
</evidence>
<feature type="compositionally biased region" description="Basic and acidic residues" evidence="1">
    <location>
        <begin position="900"/>
        <end position="926"/>
    </location>
</feature>
<evidence type="ECO:0000259" key="2">
    <source>
        <dbReference type="PROSITE" id="PS50006"/>
    </source>
</evidence>
<feature type="region of interest" description="Disordered" evidence="1">
    <location>
        <begin position="1048"/>
        <end position="1177"/>
    </location>
</feature>
<feature type="compositionally biased region" description="Low complexity" evidence="1">
    <location>
        <begin position="1083"/>
        <end position="1093"/>
    </location>
</feature>
<feature type="region of interest" description="Disordered" evidence="1">
    <location>
        <begin position="424"/>
        <end position="449"/>
    </location>
</feature>
<dbReference type="Proteomes" id="UP001189429">
    <property type="component" value="Unassembled WGS sequence"/>
</dbReference>
<accession>A0ABN9SF69</accession>
<dbReference type="Gene3D" id="2.60.200.20">
    <property type="match status" value="1"/>
</dbReference>
<dbReference type="Pfam" id="PF00498">
    <property type="entry name" value="FHA"/>
    <property type="match status" value="1"/>
</dbReference>
<evidence type="ECO:0000256" key="1">
    <source>
        <dbReference type="SAM" id="MobiDB-lite"/>
    </source>
</evidence>
<feature type="region of interest" description="Disordered" evidence="1">
    <location>
        <begin position="830"/>
        <end position="864"/>
    </location>
</feature>
<feature type="region of interest" description="Disordered" evidence="1">
    <location>
        <begin position="748"/>
        <end position="769"/>
    </location>
</feature>
<proteinExistence type="predicted"/>
<keyword evidence="4" id="KW-1185">Reference proteome</keyword>
<dbReference type="InterPro" id="IPR000253">
    <property type="entry name" value="FHA_dom"/>
</dbReference>
<dbReference type="EMBL" id="CAUYUJ010010868">
    <property type="protein sequence ID" value="CAK0830404.1"/>
    <property type="molecule type" value="Genomic_DNA"/>
</dbReference>
<feature type="region of interest" description="Disordered" evidence="1">
    <location>
        <begin position="898"/>
        <end position="926"/>
    </location>
</feature>
<protein>
    <recommendedName>
        <fullName evidence="2">FHA domain-containing protein</fullName>
    </recommendedName>
</protein>
<evidence type="ECO:0000313" key="3">
    <source>
        <dbReference type="EMBL" id="CAK0830404.1"/>
    </source>
</evidence>
<dbReference type="SMART" id="SM00240">
    <property type="entry name" value="FHA"/>
    <property type="match status" value="1"/>
</dbReference>
<organism evidence="3 4">
    <name type="scientific">Prorocentrum cordatum</name>
    <dbReference type="NCBI Taxonomy" id="2364126"/>
    <lineage>
        <taxon>Eukaryota</taxon>
        <taxon>Sar</taxon>
        <taxon>Alveolata</taxon>
        <taxon>Dinophyceae</taxon>
        <taxon>Prorocentrales</taxon>
        <taxon>Prorocentraceae</taxon>
        <taxon>Prorocentrum</taxon>
    </lineage>
</organism>
<dbReference type="PROSITE" id="PS50006">
    <property type="entry name" value="FHA_DOMAIN"/>
    <property type="match status" value="1"/>
</dbReference>
<reference evidence="3" key="1">
    <citation type="submission" date="2023-10" db="EMBL/GenBank/DDBJ databases">
        <authorList>
            <person name="Chen Y."/>
            <person name="Shah S."/>
            <person name="Dougan E. K."/>
            <person name="Thang M."/>
            <person name="Chan C."/>
        </authorList>
    </citation>
    <scope>NUCLEOTIDE SEQUENCE [LARGE SCALE GENOMIC DNA]</scope>
</reference>
<feature type="domain" description="FHA" evidence="2">
    <location>
        <begin position="956"/>
        <end position="1009"/>
    </location>
</feature>
<feature type="compositionally biased region" description="Low complexity" evidence="1">
    <location>
        <begin position="1150"/>
        <end position="1160"/>
    </location>
</feature>
<dbReference type="SUPFAM" id="SSF49879">
    <property type="entry name" value="SMAD/FHA domain"/>
    <property type="match status" value="1"/>
</dbReference>
<dbReference type="InterPro" id="IPR008984">
    <property type="entry name" value="SMAD_FHA_dom_sf"/>
</dbReference>
<name>A0ABN9SF69_9DINO</name>
<comment type="caution">
    <text evidence="3">The sequence shown here is derived from an EMBL/GenBank/DDBJ whole genome shotgun (WGS) entry which is preliminary data.</text>
</comment>
<feature type="region of interest" description="Disordered" evidence="1">
    <location>
        <begin position="645"/>
        <end position="720"/>
    </location>
</feature>
<feature type="region of interest" description="Disordered" evidence="1">
    <location>
        <begin position="532"/>
        <end position="555"/>
    </location>
</feature>
<sequence length="1249" mass="129862">MAATSKLQRPCSIHVRGSAGSCARACFVAGNGGTDSCTTACFVVVWGGTDTCTRACFVVGKGGTDSGTRACFVVVRGSADSCARVCSVDVRDSTDSCTTACFVVGKSGADSCTRACFVVRRGADFCTRACFVVGKGGTDSRTRACFVVGTGGAESCARACFVDVRGSACSCARACFVGGKGGTESCARVCFVGVRGSADSRGLLGGEGAFGPSAERGSAWLLGALAYDCGLGLLHVPAGRDGAAPRPRGALMAAPPLRQAAAGWPRPPPMQAALVAEAERALRPLLAPGGLRPRGPGGALGPPGFGVPRPGRPTWVAAAEHPAKGPGAPPVSQFPGEGLAEEDVEEWLRAHGVDESAQAAVLQLSSCLQRQLMQECGLDRVRNPSAFLMRRVRDMRNGHARAPRDGTAARVADFTAPVLEVGSALASSSTAPVPPDQAPAPRGRESEDPMKAFFDGRPEKSGGSRAWTDAAAEVEAYLSRNGIGDHQEVARLLRDLLPEQQRQVMESDLADARDRVAALRSRISKVRHGELACPQRHASPGGASAGTGWHGREGGEARWGALASDAARPAGGADLRAGASDEGACKEEVEAFLSHSGIDEDASWSFRKLSPELQRLVMETDLSIGNVRNPSAYLLSLVGKARRGELGHKRRRGPGAAGPGAGAPDGPVDHWGQTSERPGQRGWSELAPLPPAPPPTAEGRPPTLEDARGQPPAQRPHWDEWGSDSLAAALPDISAAAEGQAATAALAALPGGRPQPDRGVRDAAGGGSGDDDLELGVEGFLRHHGIDAKACQAVRALPPELKREMLQSDPSEMKNPSAFVMRRAQRLREEAQGAAFGRGPADPQGGRDALPLERDAPASVAKSSALPGCLPGSCRAGAKEDDEMLSVIDTIRKLTGTLETGREARGEARRSRSRDERRRPRARGGEDAGAAFVLRRLDGPAGLPAAVPVFADSRPLSIGRGVSSDLALPVQHISKAHALLTVLQAADGSRRLMLEDTSSNGTWLNEKQVTPNRHIEVKHGDVISFLPPPSVSGTDAMPPTYEVVEGSRLKAARGSAGALGRPRTARRDRSGGRGGSGPRSRSRSSARAVAAARQAHDRPPRGGVAHSDPYGGGGGADGLADPARQARSRGHGPAYDLELGRPPSRREPALGEAGAAAAAGAGAGGGRAAHPAVSTEETSVQQWLQSLGLGPDAEELCGRVAGMYVDLRQIRNLYGGESPDDFFEDCAIESPAHQEVFRRALERLQASPP</sequence>
<gene>
    <name evidence="3" type="ORF">PCOR1329_LOCUS29057</name>
</gene>